<comment type="similarity">
    <text evidence="3">Belongs to the TTC4 family.</text>
</comment>
<evidence type="ECO:0000259" key="6">
    <source>
        <dbReference type="Pfam" id="PF18972"/>
    </source>
</evidence>
<dbReference type="PROSITE" id="PS50005">
    <property type="entry name" value="TPR"/>
    <property type="match status" value="1"/>
</dbReference>
<evidence type="ECO:0000256" key="3">
    <source>
        <dbReference type="ARBA" id="ARBA00023602"/>
    </source>
</evidence>
<dbReference type="InterPro" id="IPR019734">
    <property type="entry name" value="TPR_rpt"/>
</dbReference>
<proteinExistence type="inferred from homology"/>
<dbReference type="GO" id="GO:0030544">
    <property type="term" value="F:Hsp70 protein binding"/>
    <property type="evidence" value="ECO:0007669"/>
    <property type="project" value="TreeGrafter"/>
</dbReference>
<dbReference type="PANTHER" id="PTHR46035">
    <property type="entry name" value="TETRATRICOPEPTIDE REPEAT PROTEIN 4"/>
    <property type="match status" value="1"/>
</dbReference>
<gene>
    <name evidence="7" type="ORF">QBC37DRAFT_412034</name>
</gene>
<dbReference type="GO" id="GO:0005829">
    <property type="term" value="C:cytosol"/>
    <property type="evidence" value="ECO:0007669"/>
    <property type="project" value="TreeGrafter"/>
</dbReference>
<feature type="region of interest" description="Disordered" evidence="5">
    <location>
        <begin position="134"/>
        <end position="195"/>
    </location>
</feature>
<feature type="domain" description="Cns1/TTC4 wheel" evidence="6">
    <location>
        <begin position="339"/>
        <end position="449"/>
    </location>
</feature>
<feature type="repeat" description="TPR" evidence="4">
    <location>
        <begin position="238"/>
        <end position="271"/>
    </location>
</feature>
<dbReference type="GO" id="GO:0005634">
    <property type="term" value="C:nucleus"/>
    <property type="evidence" value="ECO:0007669"/>
    <property type="project" value="TreeGrafter"/>
</dbReference>
<dbReference type="Pfam" id="PF18972">
    <property type="entry name" value="Wheel"/>
    <property type="match status" value="1"/>
</dbReference>
<dbReference type="Gene3D" id="1.25.40.10">
    <property type="entry name" value="Tetratricopeptide repeat domain"/>
    <property type="match status" value="1"/>
</dbReference>
<dbReference type="SUPFAM" id="SSF48452">
    <property type="entry name" value="TPR-like"/>
    <property type="match status" value="1"/>
</dbReference>
<dbReference type="SMART" id="SM00028">
    <property type="entry name" value="TPR"/>
    <property type="match status" value="3"/>
</dbReference>
<dbReference type="Proteomes" id="UP001301769">
    <property type="component" value="Unassembled WGS sequence"/>
</dbReference>
<keyword evidence="8" id="KW-1185">Reference proteome</keyword>
<evidence type="ECO:0000313" key="7">
    <source>
        <dbReference type="EMBL" id="KAK4218590.1"/>
    </source>
</evidence>
<dbReference type="GO" id="GO:0006457">
    <property type="term" value="P:protein folding"/>
    <property type="evidence" value="ECO:0007669"/>
    <property type="project" value="TreeGrafter"/>
</dbReference>
<evidence type="ECO:0000256" key="4">
    <source>
        <dbReference type="PROSITE-ProRule" id="PRU00339"/>
    </source>
</evidence>
<reference evidence="7" key="1">
    <citation type="journal article" date="2023" name="Mol. Phylogenet. Evol.">
        <title>Genome-scale phylogeny and comparative genomics of the fungal order Sordariales.</title>
        <authorList>
            <person name="Hensen N."/>
            <person name="Bonometti L."/>
            <person name="Westerberg I."/>
            <person name="Brannstrom I.O."/>
            <person name="Guillou S."/>
            <person name="Cros-Aarteil S."/>
            <person name="Calhoun S."/>
            <person name="Haridas S."/>
            <person name="Kuo A."/>
            <person name="Mondo S."/>
            <person name="Pangilinan J."/>
            <person name="Riley R."/>
            <person name="LaButti K."/>
            <person name="Andreopoulos B."/>
            <person name="Lipzen A."/>
            <person name="Chen C."/>
            <person name="Yan M."/>
            <person name="Daum C."/>
            <person name="Ng V."/>
            <person name="Clum A."/>
            <person name="Steindorff A."/>
            <person name="Ohm R.A."/>
            <person name="Martin F."/>
            <person name="Silar P."/>
            <person name="Natvig D.O."/>
            <person name="Lalanne C."/>
            <person name="Gautier V."/>
            <person name="Ament-Velasquez S.L."/>
            <person name="Kruys A."/>
            <person name="Hutchinson M.I."/>
            <person name="Powell A.J."/>
            <person name="Barry K."/>
            <person name="Miller A.N."/>
            <person name="Grigoriev I.V."/>
            <person name="Debuchy R."/>
            <person name="Gladieux P."/>
            <person name="Hiltunen Thoren M."/>
            <person name="Johannesson H."/>
        </authorList>
    </citation>
    <scope>NUCLEOTIDE SEQUENCE</scope>
    <source>
        <strain evidence="7">PSN293</strain>
    </source>
</reference>
<dbReference type="PANTHER" id="PTHR46035:SF1">
    <property type="entry name" value="TETRATRICOPEPTIDE REPEAT PROTEIN 4"/>
    <property type="match status" value="1"/>
</dbReference>
<protein>
    <recommendedName>
        <fullName evidence="6">Cns1/TTC4 wheel domain-containing protein</fullName>
    </recommendedName>
</protein>
<evidence type="ECO:0000313" key="8">
    <source>
        <dbReference type="Proteomes" id="UP001301769"/>
    </source>
</evidence>
<evidence type="ECO:0000256" key="5">
    <source>
        <dbReference type="SAM" id="MobiDB-lite"/>
    </source>
</evidence>
<dbReference type="EMBL" id="MU858052">
    <property type="protein sequence ID" value="KAK4218590.1"/>
    <property type="molecule type" value="Genomic_DNA"/>
</dbReference>
<comment type="caution">
    <text evidence="7">The sequence shown here is derived from an EMBL/GenBank/DDBJ whole genome shotgun (WGS) entry which is preliminary data.</text>
</comment>
<reference evidence="7" key="2">
    <citation type="submission" date="2023-05" db="EMBL/GenBank/DDBJ databases">
        <authorList>
            <consortium name="Lawrence Berkeley National Laboratory"/>
            <person name="Steindorff A."/>
            <person name="Hensen N."/>
            <person name="Bonometti L."/>
            <person name="Westerberg I."/>
            <person name="Brannstrom I.O."/>
            <person name="Guillou S."/>
            <person name="Cros-Aarteil S."/>
            <person name="Calhoun S."/>
            <person name="Haridas S."/>
            <person name="Kuo A."/>
            <person name="Mondo S."/>
            <person name="Pangilinan J."/>
            <person name="Riley R."/>
            <person name="Labutti K."/>
            <person name="Andreopoulos B."/>
            <person name="Lipzen A."/>
            <person name="Chen C."/>
            <person name="Yanf M."/>
            <person name="Daum C."/>
            <person name="Ng V."/>
            <person name="Clum A."/>
            <person name="Ohm R."/>
            <person name="Martin F."/>
            <person name="Silar P."/>
            <person name="Natvig D."/>
            <person name="Lalanne C."/>
            <person name="Gautier V."/>
            <person name="Ament-Velasquez S.L."/>
            <person name="Kruys A."/>
            <person name="Hutchinson M.I."/>
            <person name="Powell A.J."/>
            <person name="Barry K."/>
            <person name="Miller A.N."/>
            <person name="Grigoriev I.V."/>
            <person name="Debuchy R."/>
            <person name="Gladieux P."/>
            <person name="Thoren M.H."/>
            <person name="Johannesson H."/>
        </authorList>
    </citation>
    <scope>NUCLEOTIDE SEQUENCE</scope>
    <source>
        <strain evidence="7">PSN293</strain>
    </source>
</reference>
<dbReference type="CDD" id="cd21381">
    <property type="entry name" value="CTWD_TTC4"/>
    <property type="match status" value="1"/>
</dbReference>
<dbReference type="InterPro" id="IPR011990">
    <property type="entry name" value="TPR-like_helical_dom_sf"/>
</dbReference>
<name>A0AAN7BEW0_9PEZI</name>
<evidence type="ECO:0000256" key="2">
    <source>
        <dbReference type="ARBA" id="ARBA00022803"/>
    </source>
</evidence>
<feature type="region of interest" description="Disordered" evidence="5">
    <location>
        <begin position="1"/>
        <end position="34"/>
    </location>
</feature>
<accession>A0AAN7BEW0</accession>
<sequence length="463" mass="50866">MADQISSGAAALNLQEKQQPPRTHGPERPSPMEDTIAAMVPELSAGRAMTAGKSVDETVAELKKSPLFMDELDMDNEEVIALQALAYEGTPLENAANFKEQGNECFREKRWSDAKEFYGKGIAILAAEENKRKRKAAGLPPLPAATPKQGEPSPASKQDKAQVDALDAKQSVGKEFKLPSAADTQDKEEEEDPSEIPKQLALLEQLYVNRAACHLELKNYRTCTIDCAHALRLNPRNIKAFYRSSKALLAVDRIDEALDACTRGLEVDPTNKSLQITSSEISEKAAAIAAKKAKQDALDSKKSHQQKLLTTALAARNISLKSTGKPPDMEDARVCLVPDPSDPESSLAFPTLLLYPLHYETDFIKAFNETESLEQHFLYVFPLPWDHEGIYSADKVECYMETVTGGLVKVGKKASLLKVLSGGNVEVVDELLKIYVVPRGKAEGWVKEFKEKNAKGGNWKGKT</sequence>
<evidence type="ECO:0000256" key="1">
    <source>
        <dbReference type="ARBA" id="ARBA00022737"/>
    </source>
</evidence>
<dbReference type="AlphaFoldDB" id="A0AAN7BEW0"/>
<dbReference type="GO" id="GO:0051879">
    <property type="term" value="F:Hsp90 protein binding"/>
    <property type="evidence" value="ECO:0007669"/>
    <property type="project" value="InterPro"/>
</dbReference>
<keyword evidence="2 4" id="KW-0802">TPR repeat</keyword>
<keyword evidence="1" id="KW-0677">Repeat</keyword>
<dbReference type="InterPro" id="IPR044059">
    <property type="entry name" value="Csn1/TTC4_wheel"/>
</dbReference>
<organism evidence="7 8">
    <name type="scientific">Rhypophila decipiens</name>
    <dbReference type="NCBI Taxonomy" id="261697"/>
    <lineage>
        <taxon>Eukaryota</taxon>
        <taxon>Fungi</taxon>
        <taxon>Dikarya</taxon>
        <taxon>Ascomycota</taxon>
        <taxon>Pezizomycotina</taxon>
        <taxon>Sordariomycetes</taxon>
        <taxon>Sordariomycetidae</taxon>
        <taxon>Sordariales</taxon>
        <taxon>Naviculisporaceae</taxon>
        <taxon>Rhypophila</taxon>
    </lineage>
</organism>